<sequence>MFWPCGGIKTAPIRIQKIIIVEGDKPRIGL</sequence>
<evidence type="ECO:0000313" key="1">
    <source>
        <dbReference type="EMBL" id="XCI77771.1"/>
    </source>
</evidence>
<accession>A0AAU8HZE1</accession>
<dbReference type="EMBL" id="PP429227">
    <property type="protein sequence ID" value="XCI77771.1"/>
    <property type="molecule type" value="Genomic_DNA"/>
</dbReference>
<proteinExistence type="predicted"/>
<gene>
    <name evidence="1" type="ORF">VGRTQORK_CDS0158</name>
</gene>
<protein>
    <submittedName>
        <fullName evidence="1">Uncharacterized protein</fullName>
    </submittedName>
</protein>
<organism evidence="1">
    <name type="scientific">Rhizobium phage IG49</name>
    <dbReference type="NCBI Taxonomy" id="3129228"/>
    <lineage>
        <taxon>Viruses</taxon>
        <taxon>Duplodnaviria</taxon>
        <taxon>Heunggongvirae</taxon>
        <taxon>Uroviricota</taxon>
        <taxon>Caudoviricetes</taxon>
    </lineage>
</organism>
<name>A0AAU8HZE1_9CAUD</name>
<reference evidence="1" key="1">
    <citation type="submission" date="2024-03" db="EMBL/GenBank/DDBJ databases">
        <authorList>
            <person name="Chantapakul B."/>
            <person name="Wang S."/>
        </authorList>
    </citation>
    <scope>NUCLEOTIDE SEQUENCE</scope>
</reference>